<dbReference type="CDD" id="cd00609">
    <property type="entry name" value="AAT_like"/>
    <property type="match status" value="1"/>
</dbReference>
<dbReference type="EC" id="4.4.1.13" evidence="2"/>
<evidence type="ECO:0000313" key="8">
    <source>
        <dbReference type="Proteomes" id="UP000007962"/>
    </source>
</evidence>
<evidence type="ECO:0000259" key="6">
    <source>
        <dbReference type="Pfam" id="PF00155"/>
    </source>
</evidence>
<dbReference type="Gene3D" id="3.90.1150.10">
    <property type="entry name" value="Aspartate Aminotransferase, domain 1"/>
    <property type="match status" value="1"/>
</dbReference>
<dbReference type="InterPro" id="IPR015424">
    <property type="entry name" value="PyrdxlP-dep_Trfase"/>
</dbReference>
<proteinExistence type="inferred from homology"/>
<comment type="similarity">
    <text evidence="5">Belongs to the class-II pyridoxal-phosphate-dependent aminotransferase family. MalY/PatB cystathionine beta-lyase subfamily.</text>
</comment>
<dbReference type="GO" id="GO:0030170">
    <property type="term" value="F:pyridoxal phosphate binding"/>
    <property type="evidence" value="ECO:0007669"/>
    <property type="project" value="InterPro"/>
</dbReference>
<dbReference type="OrthoDB" id="3224382at2"/>
<sequence>MVSPQDLDAITVDDLRARGGIKWSTYPDSIGAFVAEMDFGVAPGIARALHTAVDDAQFGYLPPSLVRTMSEAVSEWYARRHGWQISPERIHPLPDVIKALEVAMEHFSGRGEKVIVTTPAYMPFLKIPELFGREIIRVPMLLDDDDGVWRLDLDGIGRAFADGAGLLVLCNPYNPLGRVFGREELAALADVVTAHGGRVFSDEIHAPLVYPGAHHVPYASISEAAASHTVTATSASKAWNLPGLKCAQLLLSNAADAVEWEKFGFMASHGAANLGVIANTAAFTSGEGWLEEIVTYLDGNRRLLGELLTEHLPDVGYSPPEGTYLAWLDCRELELGAAPGDFFREHAGVAMVDGAACGEEGFVRLNFALPRPVLAQAIEQMGTAVAGRHAA</sequence>
<organism evidence="7 8">
    <name type="scientific">Beutenbergia cavernae (strain ATCC BAA-8 / DSM 12333 / CCUG 43141 / JCM 11478 / NBRC 16432 / NCIMB 13614 / HKI 0122)</name>
    <dbReference type="NCBI Taxonomy" id="471853"/>
    <lineage>
        <taxon>Bacteria</taxon>
        <taxon>Bacillati</taxon>
        <taxon>Actinomycetota</taxon>
        <taxon>Actinomycetes</taxon>
        <taxon>Micrococcales</taxon>
        <taxon>Beutenbergiaceae</taxon>
        <taxon>Beutenbergia</taxon>
    </lineage>
</organism>
<dbReference type="HOGENOM" id="CLU_017584_15_2_11"/>
<keyword evidence="7" id="KW-0808">Transferase</keyword>
<keyword evidence="8" id="KW-1185">Reference proteome</keyword>
<evidence type="ECO:0000256" key="4">
    <source>
        <dbReference type="ARBA" id="ARBA00023239"/>
    </source>
</evidence>
<evidence type="ECO:0000313" key="7">
    <source>
        <dbReference type="EMBL" id="ACQ78825.1"/>
    </source>
</evidence>
<dbReference type="GO" id="GO:0047804">
    <property type="term" value="F:cysteine-S-conjugate beta-lyase activity"/>
    <property type="evidence" value="ECO:0007669"/>
    <property type="project" value="UniProtKB-EC"/>
</dbReference>
<dbReference type="InterPro" id="IPR015422">
    <property type="entry name" value="PyrdxlP-dep_Trfase_small"/>
</dbReference>
<keyword evidence="7" id="KW-0032">Aminotransferase</keyword>
<keyword evidence="3" id="KW-0663">Pyridoxal phosphate</keyword>
<dbReference type="Proteomes" id="UP000007962">
    <property type="component" value="Chromosome"/>
</dbReference>
<name>C5BXT1_BEUC1</name>
<evidence type="ECO:0000256" key="2">
    <source>
        <dbReference type="ARBA" id="ARBA00012224"/>
    </source>
</evidence>
<comment type="cofactor">
    <cofactor evidence="1">
        <name>pyridoxal 5'-phosphate</name>
        <dbReference type="ChEBI" id="CHEBI:597326"/>
    </cofactor>
</comment>
<dbReference type="eggNOG" id="COG1168">
    <property type="taxonomic scope" value="Bacteria"/>
</dbReference>
<dbReference type="InterPro" id="IPR015421">
    <property type="entry name" value="PyrdxlP-dep_Trfase_major"/>
</dbReference>
<dbReference type="PANTHER" id="PTHR43525">
    <property type="entry name" value="PROTEIN MALY"/>
    <property type="match status" value="1"/>
</dbReference>
<dbReference type="EMBL" id="CP001618">
    <property type="protein sequence ID" value="ACQ78825.1"/>
    <property type="molecule type" value="Genomic_DNA"/>
</dbReference>
<dbReference type="InterPro" id="IPR051798">
    <property type="entry name" value="Class-II_PLP-Dep_Aminotrans"/>
</dbReference>
<dbReference type="GO" id="GO:0008483">
    <property type="term" value="F:transaminase activity"/>
    <property type="evidence" value="ECO:0007669"/>
    <property type="project" value="UniProtKB-KW"/>
</dbReference>
<dbReference type="STRING" id="471853.Bcav_0562"/>
<gene>
    <name evidence="7" type="ordered locus">Bcav_0562</name>
</gene>
<dbReference type="KEGG" id="bcv:Bcav_0562"/>
<dbReference type="SUPFAM" id="SSF53383">
    <property type="entry name" value="PLP-dependent transferases"/>
    <property type="match status" value="1"/>
</dbReference>
<dbReference type="Gene3D" id="3.40.640.10">
    <property type="entry name" value="Type I PLP-dependent aspartate aminotransferase-like (Major domain)"/>
    <property type="match status" value="1"/>
</dbReference>
<keyword evidence="4" id="KW-0456">Lyase</keyword>
<dbReference type="AlphaFoldDB" id="C5BXT1"/>
<evidence type="ECO:0000256" key="5">
    <source>
        <dbReference type="ARBA" id="ARBA00037974"/>
    </source>
</evidence>
<dbReference type="InterPro" id="IPR004839">
    <property type="entry name" value="Aminotransferase_I/II_large"/>
</dbReference>
<evidence type="ECO:0000256" key="3">
    <source>
        <dbReference type="ARBA" id="ARBA00022898"/>
    </source>
</evidence>
<dbReference type="Pfam" id="PF00155">
    <property type="entry name" value="Aminotran_1_2"/>
    <property type="match status" value="1"/>
</dbReference>
<evidence type="ECO:0000256" key="1">
    <source>
        <dbReference type="ARBA" id="ARBA00001933"/>
    </source>
</evidence>
<protein>
    <recommendedName>
        <fullName evidence="2">cysteine-S-conjugate beta-lyase</fullName>
        <ecNumber evidence="2">4.4.1.13</ecNumber>
    </recommendedName>
</protein>
<accession>C5BXT1</accession>
<feature type="domain" description="Aminotransferase class I/classII large" evidence="6">
    <location>
        <begin position="52"/>
        <end position="379"/>
    </location>
</feature>
<dbReference type="PANTHER" id="PTHR43525:SF2">
    <property type="entry name" value="CYSTATHIONINE BETA-LYASE-RELATED"/>
    <property type="match status" value="1"/>
</dbReference>
<reference evidence="7 8" key="1">
    <citation type="journal article" date="2009" name="Stand. Genomic Sci.">
        <title>Complete genome sequence of Beutenbergia cavernae type strain (HKI 0122).</title>
        <authorList>
            <person name="Land M."/>
            <person name="Pukall R."/>
            <person name="Abt B."/>
            <person name="Goker M."/>
            <person name="Rohde M."/>
            <person name="Glavina Del Rio T."/>
            <person name="Tice H."/>
            <person name="Copeland A."/>
            <person name="Cheng J.F."/>
            <person name="Lucas S."/>
            <person name="Chen F."/>
            <person name="Nolan M."/>
            <person name="Bruce D."/>
            <person name="Goodwin L."/>
            <person name="Pitluck S."/>
            <person name="Ivanova N."/>
            <person name="Mavromatis K."/>
            <person name="Ovchinnikova G."/>
            <person name="Pati A."/>
            <person name="Chen A."/>
            <person name="Palaniappan K."/>
            <person name="Hauser L."/>
            <person name="Chang Y.J."/>
            <person name="Jefferies C.C."/>
            <person name="Saunders E."/>
            <person name="Brettin T."/>
            <person name="Detter J.C."/>
            <person name="Han C."/>
            <person name="Chain P."/>
            <person name="Bristow J."/>
            <person name="Eisen J.A."/>
            <person name="Markowitz V."/>
            <person name="Hugenholtz P."/>
            <person name="Kyrpides N.C."/>
            <person name="Klenk H.P."/>
            <person name="Lapidus A."/>
        </authorList>
    </citation>
    <scope>NUCLEOTIDE SEQUENCE [LARGE SCALE GENOMIC DNA]</scope>
    <source>
        <strain evidence="8">ATCC BAA-8 / DSM 12333 / NBRC 16432</strain>
    </source>
</reference>